<organism evidence="2 3">
    <name type="scientific">Aspergillus kawachii</name>
    <name type="common">White koji mold</name>
    <name type="synonym">Aspergillus awamori var. kawachi</name>
    <dbReference type="NCBI Taxonomy" id="1069201"/>
    <lineage>
        <taxon>Eukaryota</taxon>
        <taxon>Fungi</taxon>
        <taxon>Dikarya</taxon>
        <taxon>Ascomycota</taxon>
        <taxon>Pezizomycotina</taxon>
        <taxon>Eurotiomycetes</taxon>
        <taxon>Eurotiomycetidae</taxon>
        <taxon>Eurotiales</taxon>
        <taxon>Aspergillaceae</taxon>
        <taxon>Aspergillus</taxon>
        <taxon>Aspergillus subgen. Circumdati</taxon>
    </lineage>
</organism>
<evidence type="ECO:0000313" key="3">
    <source>
        <dbReference type="Proteomes" id="UP000075230"/>
    </source>
</evidence>
<proteinExistence type="predicted"/>
<sequence>MGGSCQTTSAPLQQRSEVDPRAVSGQNCFSAAAQRRIERVNKDFDNKQHTVDKK</sequence>
<dbReference type="EMBL" id="BCWF01000025">
    <property type="protein sequence ID" value="GAT28764.1"/>
    <property type="molecule type" value="Genomic_DNA"/>
</dbReference>
<accession>A0A146FSE4</accession>
<name>A0A146FSE4_ASPKA</name>
<reference evidence="3" key="2">
    <citation type="submission" date="2016-02" db="EMBL/GenBank/DDBJ databases">
        <title>Genome sequencing of Aspergillus luchuensis NBRC 4314.</title>
        <authorList>
            <person name="Yamada O."/>
        </authorList>
    </citation>
    <scope>NUCLEOTIDE SEQUENCE [LARGE SCALE GENOMIC DNA]</scope>
    <source>
        <strain evidence="3">RIB 2604</strain>
    </source>
</reference>
<reference evidence="2 3" key="1">
    <citation type="journal article" date="2016" name="DNA Res.">
        <title>Genome sequence of Aspergillus luchuensis NBRC 4314.</title>
        <authorList>
            <person name="Yamada O."/>
            <person name="Machida M."/>
            <person name="Hosoyama A."/>
            <person name="Goto M."/>
            <person name="Takahashi T."/>
            <person name="Futagami T."/>
            <person name="Yamagata Y."/>
            <person name="Takeuchi M."/>
            <person name="Kobayashi T."/>
            <person name="Koike H."/>
            <person name="Abe K."/>
            <person name="Asai K."/>
            <person name="Arita M."/>
            <person name="Fujita N."/>
            <person name="Fukuda K."/>
            <person name="Higa K."/>
            <person name="Horikawa H."/>
            <person name="Ishikawa T."/>
            <person name="Jinno K."/>
            <person name="Kato Y."/>
            <person name="Kirimura K."/>
            <person name="Mizutani O."/>
            <person name="Nakasone K."/>
            <person name="Sano M."/>
            <person name="Shiraishi Y."/>
            <person name="Tsukahara M."/>
            <person name="Gomi K."/>
        </authorList>
    </citation>
    <scope>NUCLEOTIDE SEQUENCE [LARGE SCALE GENOMIC DNA]</scope>
    <source>
        <strain evidence="2 3">RIB 2604</strain>
    </source>
</reference>
<keyword evidence="2" id="KW-0808">Transferase</keyword>
<gene>
    <name evidence="2" type="ORF">RIB2604_02604090</name>
</gene>
<comment type="caution">
    <text evidence="2">The sequence shown here is derived from an EMBL/GenBank/DDBJ whole genome shotgun (WGS) entry which is preliminary data.</text>
</comment>
<feature type="region of interest" description="Disordered" evidence="1">
    <location>
        <begin position="1"/>
        <end position="23"/>
    </location>
</feature>
<evidence type="ECO:0000313" key="2">
    <source>
        <dbReference type="EMBL" id="GAT28764.1"/>
    </source>
</evidence>
<keyword evidence="2" id="KW-0328">Glycosyltransferase</keyword>
<protein>
    <submittedName>
        <fullName evidence="2">Alpha-1,6-mannosyltransferase</fullName>
    </submittedName>
</protein>
<dbReference type="AlphaFoldDB" id="A0A146FSE4"/>
<dbReference type="Proteomes" id="UP000075230">
    <property type="component" value="Unassembled WGS sequence"/>
</dbReference>
<evidence type="ECO:0000256" key="1">
    <source>
        <dbReference type="SAM" id="MobiDB-lite"/>
    </source>
</evidence>
<feature type="compositionally biased region" description="Polar residues" evidence="1">
    <location>
        <begin position="1"/>
        <end position="15"/>
    </location>
</feature>
<dbReference type="GO" id="GO:0016757">
    <property type="term" value="F:glycosyltransferase activity"/>
    <property type="evidence" value="ECO:0007669"/>
    <property type="project" value="UniProtKB-KW"/>
</dbReference>